<evidence type="ECO:0000313" key="4">
    <source>
        <dbReference type="RefSeq" id="XP_022248479.1"/>
    </source>
</evidence>
<name>A0ABM1SXX3_LIMPO</name>
<protein>
    <submittedName>
        <fullName evidence="4">Serine/threonine-protein kinase SMG1-like</fullName>
    </submittedName>
</protein>
<dbReference type="RefSeq" id="XP_022248479.1">
    <property type="nucleotide sequence ID" value="XM_022392771.1"/>
</dbReference>
<evidence type="ECO:0000259" key="2">
    <source>
        <dbReference type="PROSITE" id="PS51190"/>
    </source>
</evidence>
<accession>A0ABM1SXX3</accession>
<dbReference type="SMART" id="SM01343">
    <property type="entry name" value="FATC"/>
    <property type="match status" value="1"/>
</dbReference>
<dbReference type="Proteomes" id="UP000694941">
    <property type="component" value="Unplaced"/>
</dbReference>
<proteinExistence type="predicted"/>
<evidence type="ECO:0000256" key="1">
    <source>
        <dbReference type="SAM" id="MobiDB-lite"/>
    </source>
</evidence>
<dbReference type="InterPro" id="IPR003152">
    <property type="entry name" value="FATC_dom"/>
</dbReference>
<dbReference type="GeneID" id="106464960"/>
<dbReference type="PANTHER" id="PTHR11139">
    <property type="entry name" value="ATAXIA TELANGIECTASIA MUTATED ATM -RELATED"/>
    <property type="match status" value="1"/>
</dbReference>
<keyword evidence="3" id="KW-1185">Reference proteome</keyword>
<feature type="domain" description="FATC" evidence="2">
    <location>
        <begin position="1145"/>
        <end position="1177"/>
    </location>
</feature>
<feature type="region of interest" description="Disordered" evidence="1">
    <location>
        <begin position="1076"/>
        <end position="1104"/>
    </location>
</feature>
<dbReference type="Pfam" id="PF02260">
    <property type="entry name" value="FATC"/>
    <property type="match status" value="1"/>
</dbReference>
<dbReference type="InterPro" id="IPR050517">
    <property type="entry name" value="DDR_Repair_Kinase"/>
</dbReference>
<evidence type="ECO:0000313" key="3">
    <source>
        <dbReference type="Proteomes" id="UP000694941"/>
    </source>
</evidence>
<organism evidence="3 4">
    <name type="scientific">Limulus polyphemus</name>
    <name type="common">Atlantic horseshoe crab</name>
    <dbReference type="NCBI Taxonomy" id="6850"/>
    <lineage>
        <taxon>Eukaryota</taxon>
        <taxon>Metazoa</taxon>
        <taxon>Ecdysozoa</taxon>
        <taxon>Arthropoda</taxon>
        <taxon>Chelicerata</taxon>
        <taxon>Merostomata</taxon>
        <taxon>Xiphosura</taxon>
        <taxon>Limulidae</taxon>
        <taxon>Limulus</taxon>
    </lineage>
</organism>
<dbReference type="PROSITE" id="PS51190">
    <property type="entry name" value="FATC"/>
    <property type="match status" value="1"/>
</dbReference>
<sequence>MEQEIAFSMFAIRIAEMKGDWLKNKDDLAASLPKLNKFLLAWLETQTELQAAETELQETCHKRALLEEARIDSSHSLHSLPKRYEEYAVVKNTLQSAKDAVRDKLDDCRKWHNHHISGLQSLCGPELGQWYNEIAKLEPQTESVPEVHVAGFLQSAGQGQLVQQCEHAEKELNSLLEQQRLTLRTCLELLSRYATIIMQFPSSYKKENRNYQWQEWLESLLNNFTLSNCQVVINEFHNKYGAESIDVELVQAAVTTYVQMQSEVTNLKTKVVNLLERRHLEGVEDLPSITAAVKDAKANLAQFIEENGEEGQFSLMGVMVKTLSALTKRLVMMEGAAAAAGEHLVDLVSWGGDWFLDEIHSMGNNVAQVISVFQENCKNIQPQVKAAFSTVTSALNVFTALEDLSFNFQTIILPEAMKCIQSKEPSVLEMVEKLEILLKGPSLTVTELTAKLESHLRNLIMEIEDDQSLVVTTVNLMRRNFENLMRGAEPEISELTPGQMLLMGFNGLFSKLEADMADFLLSLDQLAPPPSWRKLDVMRDAATLTPPVYSASTRSVLNHIFFLRRLQTMQEFFQQCHQNAASLQLSDRRVGLRLLSEDHIYQPIKQFIADYMIKQVLGLPSQAVTFALCSIMGSLGVDVTAEIEQKDIGAESKVSLDDLSNKVVDRCVKDKFPSGQLSQTSSLTSALDTVWRKWDLARRLEKHDVLLKESLQRVQLQLARYHWLFEDILAQGNVGPLQNLTAYGRSTLMSEMRKAVQTLLSLESAVSQSQDRYLSVTASVEQRLKWAAGANPSLASTQEEFEAGITEKTATTSATAQLSRELMNVCNAVLHFEAMRTRTSEALASDSSFLNLINRSQESCLLADNCVSQVTKLEEQLLDLQPLPETGGITSDWITSILEKISQSLAKSKEKLEQKEVESFTHWDVVKNHVISIRSLLTTHYNLMTDVRSILKSLAKHEEVTLKEEDQHIGSVQQYLLKYRSFSEQISTMVREVLSDVSEHDPQKVNKIREKLAPLPSLTVDVYNGLIELAGPVGSHSHPVFTCSVSDAAAGKTPNYQKVRGERTVVGKKLLPSVRDGDLYSEPSPGSQGAGLRPLSTPIPDKTKKSNVFRDPKTGKVVQERNSYATNVWRRVKVKLDGKDPDLNRRLSVAEQVDFVIKEATNMENLAVLYEGWTPWV</sequence>
<gene>
    <name evidence="4" type="primary">LOC106464960</name>
</gene>
<dbReference type="PANTHER" id="PTHR11139:SF71">
    <property type="entry name" value="SERINE_THREONINE-PROTEIN KINASE SMG1"/>
    <property type="match status" value="1"/>
</dbReference>
<reference evidence="4" key="1">
    <citation type="submission" date="2025-08" db="UniProtKB">
        <authorList>
            <consortium name="RefSeq"/>
        </authorList>
    </citation>
    <scope>IDENTIFICATION</scope>
    <source>
        <tissue evidence="4">Muscle</tissue>
    </source>
</reference>